<proteinExistence type="predicted"/>
<gene>
    <name evidence="3" type="primary">LOC115960924</name>
</gene>
<feature type="compositionally biased region" description="Basic and acidic residues" evidence="1">
    <location>
        <begin position="1"/>
        <end position="35"/>
    </location>
</feature>
<keyword evidence="4" id="KW-1185">Reference proteome</keyword>
<feature type="transmembrane region" description="Helical" evidence="2">
    <location>
        <begin position="463"/>
        <end position="482"/>
    </location>
</feature>
<evidence type="ECO:0000313" key="3">
    <source>
        <dbReference type="EnsemblPlants" id="QL09p051502:mrna"/>
    </source>
</evidence>
<feature type="compositionally biased region" description="Basic and acidic residues" evidence="1">
    <location>
        <begin position="292"/>
        <end position="303"/>
    </location>
</feature>
<dbReference type="Gramene" id="QL09p051502:mrna">
    <property type="protein sequence ID" value="QL09p051502:mrna"/>
    <property type="gene ID" value="QL09p051502"/>
</dbReference>
<dbReference type="PANTHER" id="PTHR38937:SF2">
    <property type="entry name" value="MEMBRANE PROTEIN OF ER BODY-LIKE PROTEIN ISOFORM X1"/>
    <property type="match status" value="1"/>
</dbReference>
<reference evidence="3" key="2">
    <citation type="submission" date="2021-01" db="UniProtKB">
        <authorList>
            <consortium name="EnsemblPlants"/>
        </authorList>
    </citation>
    <scope>IDENTIFICATION</scope>
</reference>
<reference evidence="3 4" key="1">
    <citation type="journal article" date="2016" name="G3 (Bethesda)">
        <title>First Draft Assembly and Annotation of the Genome of a California Endemic Oak Quercus lobata Nee (Fagaceae).</title>
        <authorList>
            <person name="Sork V.L."/>
            <person name="Fitz-Gibbon S.T."/>
            <person name="Puiu D."/>
            <person name="Crepeau M."/>
            <person name="Gugger P.F."/>
            <person name="Sherman R."/>
            <person name="Stevens K."/>
            <person name="Langley C.H."/>
            <person name="Pellegrini M."/>
            <person name="Salzberg S.L."/>
        </authorList>
    </citation>
    <scope>NUCLEOTIDE SEQUENCE [LARGE SCALE GENOMIC DNA]</scope>
    <source>
        <strain evidence="3 4">cv. SW786</strain>
    </source>
</reference>
<dbReference type="EMBL" id="LRBV02000009">
    <property type="status" value="NOT_ANNOTATED_CDS"/>
    <property type="molecule type" value="Genomic_DNA"/>
</dbReference>
<dbReference type="Proteomes" id="UP000594261">
    <property type="component" value="Chromosome 9"/>
</dbReference>
<organism evidence="3 4">
    <name type="scientific">Quercus lobata</name>
    <name type="common">Valley oak</name>
    <dbReference type="NCBI Taxonomy" id="97700"/>
    <lineage>
        <taxon>Eukaryota</taxon>
        <taxon>Viridiplantae</taxon>
        <taxon>Streptophyta</taxon>
        <taxon>Embryophyta</taxon>
        <taxon>Tracheophyta</taxon>
        <taxon>Spermatophyta</taxon>
        <taxon>Magnoliopsida</taxon>
        <taxon>eudicotyledons</taxon>
        <taxon>Gunneridae</taxon>
        <taxon>Pentapetalae</taxon>
        <taxon>rosids</taxon>
        <taxon>fabids</taxon>
        <taxon>Fagales</taxon>
        <taxon>Fagaceae</taxon>
        <taxon>Quercus</taxon>
    </lineage>
</organism>
<feature type="transmembrane region" description="Helical" evidence="2">
    <location>
        <begin position="438"/>
        <end position="457"/>
    </location>
</feature>
<feature type="region of interest" description="Disordered" evidence="1">
    <location>
        <begin position="271"/>
        <end position="318"/>
    </location>
</feature>
<feature type="transmembrane region" description="Helical" evidence="2">
    <location>
        <begin position="551"/>
        <end position="570"/>
    </location>
</feature>
<feature type="region of interest" description="Disordered" evidence="1">
    <location>
        <begin position="221"/>
        <end position="252"/>
    </location>
</feature>
<feature type="transmembrane region" description="Helical" evidence="2">
    <location>
        <begin position="582"/>
        <end position="608"/>
    </location>
</feature>
<name>A0A7N2ML95_QUELO</name>
<evidence type="ECO:0000256" key="1">
    <source>
        <dbReference type="SAM" id="MobiDB-lite"/>
    </source>
</evidence>
<evidence type="ECO:0000256" key="2">
    <source>
        <dbReference type="SAM" id="Phobius"/>
    </source>
</evidence>
<dbReference type="InParanoid" id="A0A7N2ML95"/>
<keyword evidence="2" id="KW-0812">Transmembrane</keyword>
<dbReference type="InterPro" id="IPR052843">
    <property type="entry name" value="ER_body_metal_sequester"/>
</dbReference>
<evidence type="ECO:0008006" key="5">
    <source>
        <dbReference type="Google" id="ProtNLM"/>
    </source>
</evidence>
<sequence length="638" mass="70412">MEMEREREGQLREVEVKIEKEAETAEAEAEAKAEAEAEAEAEGGLVERWRFQRFSTTTTASNGTGHGVFTEQSVGDEAILIERGTREIIVGVEDIISTPVVNPNPPASKDSVQEQDANASPSINIETTEHGSELRATELYFEALYNKPGKHAFYCPNCKACIDKVLLQSTEDELITRRRERDDYELRCPSCFEFLKPIGDWIFRKPATSEPGIHEVLSNVAKPTDSRIQELPSNEAKPTESRSYEIPSNETKPTDTRIYEILSDEAKPTNSRIYEIPPDKAKPTGSRIYKIPPDEAKPTDSRSYEIPSNGAKPTDSNAGIYEIPLDEAKPTDSRIYEIPPAEAKPTNSRSYEILSNAVKPTDSRIYNIPLDEAKPTSSRIYVIPPDGAKPTDSKISEIPFDEAKPTEGEQVIVVDPSPLPATTPSQQGVMKYEILKSLVYGGLIELITSLGVVTSAASADATTLNIVALALANLITGVFLIGHNLQELKNDQSTVVLNETDEQVDRYQELLGQKRNFVLHASVAILSFLVFGLVPPVVYGFSFYQSDNRNLKLAVAAAAGLLCIAVLAIVKAYTQKPSKWSIYITTILYYLSIGIGASGISYLAGYLVRKLIEKLGWFESSVATIQPMSFEKLAWESY</sequence>
<keyword evidence="2" id="KW-1133">Transmembrane helix</keyword>
<evidence type="ECO:0000313" key="4">
    <source>
        <dbReference type="Proteomes" id="UP000594261"/>
    </source>
</evidence>
<dbReference type="AlphaFoldDB" id="A0A7N2ML95"/>
<feature type="region of interest" description="Disordered" evidence="1">
    <location>
        <begin position="1"/>
        <end position="43"/>
    </location>
</feature>
<protein>
    <recommendedName>
        <fullName evidence="5">Membrane protein of ER body-like protein</fullName>
    </recommendedName>
</protein>
<dbReference type="EnsemblPlants" id="QL09p051502:mrna">
    <property type="protein sequence ID" value="QL09p051502:mrna"/>
    <property type="gene ID" value="QL09p051502"/>
</dbReference>
<accession>A0A7N2ML95</accession>
<feature type="transmembrane region" description="Helical" evidence="2">
    <location>
        <begin position="517"/>
        <end position="539"/>
    </location>
</feature>
<keyword evidence="2" id="KW-0472">Membrane</keyword>
<dbReference type="PANTHER" id="PTHR38937">
    <property type="entry name" value="MEMBRANE PROTEIN OF ER BODY-LIKE PROTEIN"/>
    <property type="match status" value="1"/>
</dbReference>